<evidence type="ECO:0000313" key="2">
    <source>
        <dbReference type="Proteomes" id="UP000250235"/>
    </source>
</evidence>
<reference evidence="1 2" key="1">
    <citation type="journal article" date="2015" name="Proc. Natl. Acad. Sci. U.S.A.">
        <title>The resurrection genome of Boea hygrometrica: A blueprint for survival of dehydration.</title>
        <authorList>
            <person name="Xiao L."/>
            <person name="Yang G."/>
            <person name="Zhang L."/>
            <person name="Yang X."/>
            <person name="Zhao S."/>
            <person name="Ji Z."/>
            <person name="Zhou Q."/>
            <person name="Hu M."/>
            <person name="Wang Y."/>
            <person name="Chen M."/>
            <person name="Xu Y."/>
            <person name="Jin H."/>
            <person name="Xiao X."/>
            <person name="Hu G."/>
            <person name="Bao F."/>
            <person name="Hu Y."/>
            <person name="Wan P."/>
            <person name="Li L."/>
            <person name="Deng X."/>
            <person name="Kuang T."/>
            <person name="Xiang C."/>
            <person name="Zhu J.K."/>
            <person name="Oliver M.J."/>
            <person name="He Y."/>
        </authorList>
    </citation>
    <scope>NUCLEOTIDE SEQUENCE [LARGE SCALE GENOMIC DNA]</scope>
    <source>
        <strain evidence="2">cv. XS01</strain>
    </source>
</reference>
<keyword evidence="2" id="KW-1185">Reference proteome</keyword>
<dbReference type="EMBL" id="KV007463">
    <property type="protein sequence ID" value="KZV31585.1"/>
    <property type="molecule type" value="Genomic_DNA"/>
</dbReference>
<gene>
    <name evidence="1" type="ORF">F511_13525</name>
</gene>
<dbReference type="AlphaFoldDB" id="A0A2Z7BBY8"/>
<accession>A0A2Z7BBY8</accession>
<protein>
    <submittedName>
        <fullName evidence="1">Signal peptide peptidase-like 2-like</fullName>
    </submittedName>
</protein>
<dbReference type="Proteomes" id="UP000250235">
    <property type="component" value="Unassembled WGS sequence"/>
</dbReference>
<name>A0A2Z7BBY8_9LAMI</name>
<sequence>MKMLVQSDEPELKSIVPTNIMLSLQQGSRIQRSLFMTYLNGLTEYPPLPKAYGDRIEFEFEYGS</sequence>
<organism evidence="1 2">
    <name type="scientific">Dorcoceras hygrometricum</name>
    <dbReference type="NCBI Taxonomy" id="472368"/>
    <lineage>
        <taxon>Eukaryota</taxon>
        <taxon>Viridiplantae</taxon>
        <taxon>Streptophyta</taxon>
        <taxon>Embryophyta</taxon>
        <taxon>Tracheophyta</taxon>
        <taxon>Spermatophyta</taxon>
        <taxon>Magnoliopsida</taxon>
        <taxon>eudicotyledons</taxon>
        <taxon>Gunneridae</taxon>
        <taxon>Pentapetalae</taxon>
        <taxon>asterids</taxon>
        <taxon>lamiids</taxon>
        <taxon>Lamiales</taxon>
        <taxon>Gesneriaceae</taxon>
        <taxon>Didymocarpoideae</taxon>
        <taxon>Trichosporeae</taxon>
        <taxon>Loxocarpinae</taxon>
        <taxon>Dorcoceras</taxon>
    </lineage>
</organism>
<evidence type="ECO:0000313" key="1">
    <source>
        <dbReference type="EMBL" id="KZV31585.1"/>
    </source>
</evidence>
<proteinExistence type="predicted"/>